<dbReference type="STRING" id="1177154.Y5S_00689"/>
<dbReference type="RefSeq" id="WP_052041369.1">
    <property type="nucleotide sequence ID" value="NZ_ARXV01000002.1"/>
</dbReference>
<dbReference type="Proteomes" id="UP000029444">
    <property type="component" value="Unassembled WGS sequence"/>
</dbReference>
<dbReference type="InterPro" id="IPR025597">
    <property type="entry name" value="DUF4345"/>
</dbReference>
<gene>
    <name evidence="2" type="ORF">Y5S_00689</name>
</gene>
<sequence length="115" mass="12021">MVEIAAIGFLIMGLVGLFSPQRITALVDIAELSAAGRNEVRAVYGGFGVVIGGLLLATASEPELHKGVVLTVAVALLGMVAGRCLSWVIERRIDVFPLLFMAGELLFAGGLLLTL</sequence>
<feature type="transmembrane region" description="Helical" evidence="1">
    <location>
        <begin position="95"/>
        <end position="114"/>
    </location>
</feature>
<protein>
    <recommendedName>
        <fullName evidence="4">DUF4345 domain-containing protein</fullName>
    </recommendedName>
</protein>
<proteinExistence type="predicted"/>
<accession>A0A095SNS3</accession>
<dbReference type="eggNOG" id="ENOG5033A3V">
    <property type="taxonomic scope" value="Bacteria"/>
</dbReference>
<keyword evidence="3" id="KW-1185">Reference proteome</keyword>
<name>A0A095SNS3_9GAMM</name>
<reference evidence="2 3" key="1">
    <citation type="submission" date="2012-09" db="EMBL/GenBank/DDBJ databases">
        <title>Genome Sequence of alkane-degrading Bacterium Alcanivorax sp. 19-m-6.</title>
        <authorList>
            <person name="Lai Q."/>
            <person name="Shao Z."/>
        </authorList>
    </citation>
    <scope>NUCLEOTIDE SEQUENCE [LARGE SCALE GENOMIC DNA]</scope>
    <source>
        <strain evidence="2 3">19-m-6</strain>
    </source>
</reference>
<dbReference type="Pfam" id="PF14248">
    <property type="entry name" value="DUF4345"/>
    <property type="match status" value="1"/>
</dbReference>
<keyword evidence="1" id="KW-0812">Transmembrane</keyword>
<evidence type="ECO:0000313" key="2">
    <source>
        <dbReference type="EMBL" id="KGD66217.1"/>
    </source>
</evidence>
<comment type="caution">
    <text evidence="2">The sequence shown here is derived from an EMBL/GenBank/DDBJ whole genome shotgun (WGS) entry which is preliminary data.</text>
</comment>
<feature type="transmembrane region" description="Helical" evidence="1">
    <location>
        <begin position="67"/>
        <end position="89"/>
    </location>
</feature>
<evidence type="ECO:0000256" key="1">
    <source>
        <dbReference type="SAM" id="Phobius"/>
    </source>
</evidence>
<evidence type="ECO:0008006" key="4">
    <source>
        <dbReference type="Google" id="ProtNLM"/>
    </source>
</evidence>
<dbReference type="PATRIC" id="fig|1177154.3.peg.693"/>
<keyword evidence="1" id="KW-0472">Membrane</keyword>
<keyword evidence="1" id="KW-1133">Transmembrane helix</keyword>
<evidence type="ECO:0000313" key="3">
    <source>
        <dbReference type="Proteomes" id="UP000029444"/>
    </source>
</evidence>
<organism evidence="2 3">
    <name type="scientific">Alcanivorax nanhaiticus</name>
    <dbReference type="NCBI Taxonomy" id="1177154"/>
    <lineage>
        <taxon>Bacteria</taxon>
        <taxon>Pseudomonadati</taxon>
        <taxon>Pseudomonadota</taxon>
        <taxon>Gammaproteobacteria</taxon>
        <taxon>Oceanospirillales</taxon>
        <taxon>Alcanivoracaceae</taxon>
        <taxon>Alcanivorax</taxon>
    </lineage>
</organism>
<feature type="transmembrane region" description="Helical" evidence="1">
    <location>
        <begin position="41"/>
        <end position="60"/>
    </location>
</feature>
<dbReference type="AlphaFoldDB" id="A0A095SNS3"/>
<dbReference type="EMBL" id="ARXV01000002">
    <property type="protein sequence ID" value="KGD66217.1"/>
    <property type="molecule type" value="Genomic_DNA"/>
</dbReference>